<evidence type="ECO:0000313" key="2">
    <source>
        <dbReference type="EMBL" id="SUZ71273.1"/>
    </source>
</evidence>
<protein>
    <recommendedName>
        <fullName evidence="1">SnoaL-like domain-containing protein</fullName>
    </recommendedName>
</protein>
<dbReference type="CDD" id="cd00531">
    <property type="entry name" value="NTF2_like"/>
    <property type="match status" value="1"/>
</dbReference>
<name>A0A381Q0X1_9ZZZZ</name>
<accession>A0A381Q0X1</accession>
<dbReference type="Gene3D" id="3.10.450.50">
    <property type="match status" value="1"/>
</dbReference>
<dbReference type="InterPro" id="IPR037401">
    <property type="entry name" value="SnoaL-like"/>
</dbReference>
<reference evidence="2" key="1">
    <citation type="submission" date="2018-05" db="EMBL/GenBank/DDBJ databases">
        <authorList>
            <person name="Lanie J.A."/>
            <person name="Ng W.-L."/>
            <person name="Kazmierczak K.M."/>
            <person name="Andrzejewski T.M."/>
            <person name="Davidsen T.M."/>
            <person name="Wayne K.J."/>
            <person name="Tettelin H."/>
            <person name="Glass J.I."/>
            <person name="Rusch D."/>
            <person name="Podicherti R."/>
            <person name="Tsui H.-C.T."/>
            <person name="Winkler M.E."/>
        </authorList>
    </citation>
    <scope>NUCLEOTIDE SEQUENCE</scope>
</reference>
<proteinExistence type="predicted"/>
<dbReference type="Pfam" id="PF13577">
    <property type="entry name" value="SnoaL_4"/>
    <property type="match status" value="1"/>
</dbReference>
<dbReference type="AlphaFoldDB" id="A0A381Q0X1"/>
<gene>
    <name evidence="2" type="ORF">METZ01_LOCUS24127</name>
</gene>
<sequence>MSNPEAIRKLVHNYCDRVCNNDQPAWLDLWTDDAVWDIGRGPVSGRDAIGVAMATAMGLFESVIQLAFNGTASTDTETGEGRWYFSEFAKAKSGKTLLYLGYYDDTYARTGGEWRFASRTLTWLYQGPPDLSGAFGPPAGYSK</sequence>
<dbReference type="InterPro" id="IPR032710">
    <property type="entry name" value="NTF2-like_dom_sf"/>
</dbReference>
<dbReference type="EMBL" id="UINC01001116">
    <property type="protein sequence ID" value="SUZ71273.1"/>
    <property type="molecule type" value="Genomic_DNA"/>
</dbReference>
<dbReference type="SUPFAM" id="SSF54427">
    <property type="entry name" value="NTF2-like"/>
    <property type="match status" value="1"/>
</dbReference>
<organism evidence="2">
    <name type="scientific">marine metagenome</name>
    <dbReference type="NCBI Taxonomy" id="408172"/>
    <lineage>
        <taxon>unclassified sequences</taxon>
        <taxon>metagenomes</taxon>
        <taxon>ecological metagenomes</taxon>
    </lineage>
</organism>
<evidence type="ECO:0000259" key="1">
    <source>
        <dbReference type="Pfam" id="PF13577"/>
    </source>
</evidence>
<feature type="domain" description="SnoaL-like" evidence="1">
    <location>
        <begin position="5"/>
        <end position="120"/>
    </location>
</feature>